<dbReference type="InterPro" id="IPR000064">
    <property type="entry name" value="NLP_P60_dom"/>
</dbReference>
<evidence type="ECO:0000259" key="6">
    <source>
        <dbReference type="PROSITE" id="PS51935"/>
    </source>
</evidence>
<dbReference type="InterPro" id="IPR038765">
    <property type="entry name" value="Papain-like_cys_pep_sf"/>
</dbReference>
<keyword evidence="8" id="KW-1185">Reference proteome</keyword>
<dbReference type="Pfam" id="PF00877">
    <property type="entry name" value="NLPC_P60"/>
    <property type="match status" value="1"/>
</dbReference>
<name>U1SG18_9BIFI</name>
<dbReference type="Proteomes" id="UP000016519">
    <property type="component" value="Unassembled WGS sequence"/>
</dbReference>
<evidence type="ECO:0000256" key="5">
    <source>
        <dbReference type="SAM" id="SignalP"/>
    </source>
</evidence>
<protein>
    <submittedName>
        <fullName evidence="7">NlpC/P60 family protein</fullName>
    </submittedName>
</protein>
<dbReference type="HOGENOM" id="CLU_818588_0_0_11"/>
<keyword evidence="4" id="KW-0788">Thiol protease</keyword>
<feature type="signal peptide" evidence="5">
    <location>
        <begin position="1"/>
        <end position="29"/>
    </location>
</feature>
<comment type="caution">
    <text evidence="7">The sequence shown here is derived from an EMBL/GenBank/DDBJ whole genome shotgun (WGS) entry which is preliminary data.</text>
</comment>
<sequence>MRFKIGAVAISSLLVVALAGSTASNFANATGAGVVSASGVSRSEERSSLTQETATVSYVQGDEWSLSSDSSAVTVKYEMTPDQSAARDKLVSAYNTAQAEYGTLSSASSSTLKALADALNTAAGHLADTTNSADTYNSDISSLNGTLSKAKSSHNSARSAAASSSSSSAGSFTGAVSGSGSGVDVANYSLQFVGAPYSWGGNTPAGWDCSGFVQYVYSHFGVSLPRTSGAQAGVGVAVASLAEAQPGDIIANGMHAAIYIGNGMVMNAMNYGLGTKTAPVSYAFSGSYSIRRVLS</sequence>
<proteinExistence type="inferred from homology"/>
<accession>U1SG18</accession>
<comment type="similarity">
    <text evidence="1">Belongs to the peptidase C40 family.</text>
</comment>
<dbReference type="GO" id="GO:0006508">
    <property type="term" value="P:proteolysis"/>
    <property type="evidence" value="ECO:0007669"/>
    <property type="project" value="UniProtKB-KW"/>
</dbReference>
<dbReference type="PROSITE" id="PS51935">
    <property type="entry name" value="NLPC_P60"/>
    <property type="match status" value="1"/>
</dbReference>
<dbReference type="Gene3D" id="3.90.1720.10">
    <property type="entry name" value="endopeptidase domain like (from Nostoc punctiforme)"/>
    <property type="match status" value="1"/>
</dbReference>
<reference evidence="7 8" key="1">
    <citation type="submission" date="2013-08" db="EMBL/GenBank/DDBJ databases">
        <authorList>
            <person name="Weinstock G."/>
            <person name="Sodergren E."/>
            <person name="Wylie T."/>
            <person name="Fulton L."/>
            <person name="Fulton R."/>
            <person name="Fronick C."/>
            <person name="O'Laughlin M."/>
            <person name="Godfrey J."/>
            <person name="Miner T."/>
            <person name="Herter B."/>
            <person name="Appelbaum E."/>
            <person name="Cordes M."/>
            <person name="Lek S."/>
            <person name="Wollam A."/>
            <person name="Pepin K.H."/>
            <person name="Palsikar V.B."/>
            <person name="Mitreva M."/>
            <person name="Wilson R.K."/>
        </authorList>
    </citation>
    <scope>NUCLEOTIDE SEQUENCE [LARGE SCALE GENOMIC DNA]</scope>
    <source>
        <strain evidence="7 8">F0580</strain>
    </source>
</reference>
<dbReference type="InterPro" id="IPR051202">
    <property type="entry name" value="Peptidase_C40"/>
</dbReference>
<dbReference type="STRING" id="419015.HMPREF3214_00736"/>
<keyword evidence="2" id="KW-0645">Protease</keyword>
<evidence type="ECO:0000256" key="1">
    <source>
        <dbReference type="ARBA" id="ARBA00007074"/>
    </source>
</evidence>
<evidence type="ECO:0000256" key="4">
    <source>
        <dbReference type="ARBA" id="ARBA00022807"/>
    </source>
</evidence>
<keyword evidence="3" id="KW-0378">Hydrolase</keyword>
<organism evidence="7 8">
    <name type="scientific">Alloscardovia omnicolens F0580</name>
    <dbReference type="NCBI Taxonomy" id="1321816"/>
    <lineage>
        <taxon>Bacteria</taxon>
        <taxon>Bacillati</taxon>
        <taxon>Actinomycetota</taxon>
        <taxon>Actinomycetes</taxon>
        <taxon>Bifidobacteriales</taxon>
        <taxon>Bifidobacteriaceae</taxon>
        <taxon>Alloscardovia</taxon>
    </lineage>
</organism>
<gene>
    <name evidence="7" type="ORF">HMPREF9244_00806</name>
</gene>
<dbReference type="PANTHER" id="PTHR47053:SF1">
    <property type="entry name" value="MUREIN DD-ENDOPEPTIDASE MEPH-RELATED"/>
    <property type="match status" value="1"/>
</dbReference>
<dbReference type="EMBL" id="AWSI01000021">
    <property type="protein sequence ID" value="ERH30858.1"/>
    <property type="molecule type" value="Genomic_DNA"/>
</dbReference>
<feature type="chain" id="PRO_5004619866" evidence="5">
    <location>
        <begin position="30"/>
        <end position="295"/>
    </location>
</feature>
<dbReference type="SUPFAM" id="SSF54001">
    <property type="entry name" value="Cysteine proteinases"/>
    <property type="match status" value="1"/>
</dbReference>
<evidence type="ECO:0000313" key="7">
    <source>
        <dbReference type="EMBL" id="ERH30858.1"/>
    </source>
</evidence>
<feature type="domain" description="NlpC/P60" evidence="6">
    <location>
        <begin position="179"/>
        <end position="295"/>
    </location>
</feature>
<dbReference type="PANTHER" id="PTHR47053">
    <property type="entry name" value="MUREIN DD-ENDOPEPTIDASE MEPH-RELATED"/>
    <property type="match status" value="1"/>
</dbReference>
<evidence type="ECO:0000256" key="3">
    <source>
        <dbReference type="ARBA" id="ARBA00022801"/>
    </source>
</evidence>
<evidence type="ECO:0000313" key="8">
    <source>
        <dbReference type="Proteomes" id="UP000016519"/>
    </source>
</evidence>
<dbReference type="GO" id="GO:0008234">
    <property type="term" value="F:cysteine-type peptidase activity"/>
    <property type="evidence" value="ECO:0007669"/>
    <property type="project" value="UniProtKB-KW"/>
</dbReference>
<evidence type="ECO:0000256" key="2">
    <source>
        <dbReference type="ARBA" id="ARBA00022670"/>
    </source>
</evidence>
<keyword evidence="5" id="KW-0732">Signal</keyword>
<dbReference type="AlphaFoldDB" id="U1SG18"/>
<dbReference type="PATRIC" id="fig|1321816.3.peg.708"/>